<dbReference type="InterPro" id="IPR011029">
    <property type="entry name" value="DEATH-like_dom_sf"/>
</dbReference>
<name>A0A8W8L0W7_MAGGI</name>
<evidence type="ECO:0008006" key="3">
    <source>
        <dbReference type="Google" id="ProtNLM"/>
    </source>
</evidence>
<dbReference type="Proteomes" id="UP000005408">
    <property type="component" value="Unassembled WGS sequence"/>
</dbReference>
<dbReference type="EnsemblMetazoa" id="G25823.8">
    <property type="protein sequence ID" value="G25823.8:cds"/>
    <property type="gene ID" value="G25823"/>
</dbReference>
<reference evidence="1" key="1">
    <citation type="submission" date="2022-08" db="UniProtKB">
        <authorList>
            <consortium name="EnsemblMetazoa"/>
        </authorList>
    </citation>
    <scope>IDENTIFICATION</scope>
    <source>
        <strain evidence="1">05x7-T-G4-1.051#20</strain>
    </source>
</reference>
<dbReference type="SUPFAM" id="SSF47986">
    <property type="entry name" value="DEATH domain"/>
    <property type="match status" value="1"/>
</dbReference>
<dbReference type="EnsemblMetazoa" id="G25823.3">
    <property type="protein sequence ID" value="G25823.3:cds"/>
    <property type="gene ID" value="G25823"/>
</dbReference>
<evidence type="ECO:0000313" key="1">
    <source>
        <dbReference type="EnsemblMetazoa" id="G25823.6:cds"/>
    </source>
</evidence>
<dbReference type="EnsemblMetazoa" id="G25823.4">
    <property type="protein sequence ID" value="G25823.4:cds"/>
    <property type="gene ID" value="G25823"/>
</dbReference>
<sequence length="422" mass="50766">MDEFEKKAMQELHIKIMHCLEPSQLHDYLFQEGIIPEDFLFELRQQCRIPTEISRLFIMHLKKHCPFHVFLIALRQDNAYSFLAKELEGKLEEIKSQRRNRSSSTKVPWYEKAYHPIRRIQVYNEYREDIVHERHLLKRLCLDSKLPEFYSKQRSLKLKWEENRNIERCDQSGKQLAADLYFISLDAEMEHRRVKYDKSLYESDVFKEMEAIIKETSNPKLSMMLYLGRLASSMVMFNNNLLKKGLKAAQEARENGERIEPCRETGIVLLIYYNLLCQEYEITRDQSLRDNLITIASESLDHFAQERDEVCFDFRRIVMLKTSFIYLGIGLFCDILSVPVSESHIKYGKNCLEKALLDWERMERRWKMIFHFAFARIHQIHKRWDLAYSSVEDSYRFCNDGNFYQEKTNILIFREFIKKNYD</sequence>
<dbReference type="EnsemblMetazoa" id="G25823.6">
    <property type="protein sequence ID" value="G25823.6:cds"/>
    <property type="gene ID" value="G25823"/>
</dbReference>
<keyword evidence="2" id="KW-1185">Reference proteome</keyword>
<evidence type="ECO:0000313" key="2">
    <source>
        <dbReference type="Proteomes" id="UP000005408"/>
    </source>
</evidence>
<protein>
    <recommendedName>
        <fullName evidence="3">CARD domain-containing protein</fullName>
    </recommendedName>
</protein>
<dbReference type="OrthoDB" id="6099215at2759"/>
<proteinExistence type="predicted"/>
<dbReference type="EnsemblMetazoa" id="G25823.5">
    <property type="protein sequence ID" value="G25823.5:cds"/>
    <property type="gene ID" value="G25823"/>
</dbReference>
<dbReference type="EnsemblMetazoa" id="G25823.7">
    <property type="protein sequence ID" value="G25823.7:cds"/>
    <property type="gene ID" value="G25823"/>
</dbReference>
<accession>A0A8W8L0W7</accession>
<dbReference type="OMA" id="YICREHI"/>
<dbReference type="EnsemblMetazoa" id="G25823.2">
    <property type="protein sequence ID" value="G25823.2:cds"/>
    <property type="gene ID" value="G25823"/>
</dbReference>
<dbReference type="AlphaFoldDB" id="A0A8W8L0W7"/>
<dbReference type="Gene3D" id="1.10.533.10">
    <property type="entry name" value="Death Domain, Fas"/>
    <property type="match status" value="1"/>
</dbReference>
<organism evidence="1 2">
    <name type="scientific">Magallana gigas</name>
    <name type="common">Pacific oyster</name>
    <name type="synonym">Crassostrea gigas</name>
    <dbReference type="NCBI Taxonomy" id="29159"/>
    <lineage>
        <taxon>Eukaryota</taxon>
        <taxon>Metazoa</taxon>
        <taxon>Spiralia</taxon>
        <taxon>Lophotrochozoa</taxon>
        <taxon>Mollusca</taxon>
        <taxon>Bivalvia</taxon>
        <taxon>Autobranchia</taxon>
        <taxon>Pteriomorphia</taxon>
        <taxon>Ostreida</taxon>
        <taxon>Ostreoidea</taxon>
        <taxon>Ostreidae</taxon>
        <taxon>Magallana</taxon>
    </lineage>
</organism>